<proteinExistence type="predicted"/>
<evidence type="ECO:0000256" key="3">
    <source>
        <dbReference type="SAM" id="Phobius"/>
    </source>
</evidence>
<dbReference type="RefSeq" id="WP_340276531.1">
    <property type="nucleotide sequence ID" value="NZ_JBAKIA010000015.1"/>
</dbReference>
<accession>A0ABU8TPQ3</accession>
<evidence type="ECO:0000256" key="2">
    <source>
        <dbReference type="SAM" id="MobiDB-lite"/>
    </source>
</evidence>
<dbReference type="Gene3D" id="3.40.50.300">
    <property type="entry name" value="P-loop containing nucleotide triphosphate hydrolases"/>
    <property type="match status" value="1"/>
</dbReference>
<dbReference type="InterPro" id="IPR027417">
    <property type="entry name" value="P-loop_NTPase"/>
</dbReference>
<sequence>MSSTGNAVHDDDMALDLAGLLRTLGGAMRWLLPLVLVVAAGTFVLLHFVPAKYLGEARILIESTNSGYPGAVRGIEEERALLDNEGVASQVQLLMSADLARRVAKRLDLVSVPEFEADSGAGIVNDALVMLGIARDPARVSPEERVLKIFNENLEVYRLEGSRVIAVDFSSQDPELAAAVANTILDEYMALQSRAKRKTTEFATSSLEPQIANLKTEVQAARKAVEDFRAHADLLMGTDNLTLSQQELAEISSSYSQAQSSKAESQAKADLVRELLESGGSLETASDVLNSLLIQRLRERQVAIQSNIAELSITLLPNHPQLKALQSQLNDYNRQLKSEARKVLVGLENDAKVSAQQAAALKARLGELKTAAARSNSDQVRLAELEREANAKATQLDELISSFRDADSRLRAQAQPADARIISRAAVPIDSYAPKVLAITIIAALTTFILGCAFVIMREFLNGNVLYPVAYDASSIQHPEKPSAAYPEPNAARSQQASWGADISPSIAPTSTSYSFGGYKEAAERYVSEVAAPSKETLVKKDDAQDEPVSSDVVEKDEHSPSLKSRVARKLKFTGRSSADDREALPDHVEVPDSRMRELDKAMQAGPASGNAVELDDLGEMDGLGDLDGLIVVLSVDDPKVSHEQAFKMARAAAAEGAAALMLEVFPTLEAPESAAGFSDLVEGDAIFSKIIYRDAASPAHIIEAGTCAIDDEMAESERFQMAVDAISKTYETIVVDLGTIDGSIASANFLRMADRVLLMSIKTGHGYELESAARLLAYSSGAEVEVLPAEKRKSQSKKGSGRAA</sequence>
<feature type="region of interest" description="Disordered" evidence="2">
    <location>
        <begin position="537"/>
        <end position="562"/>
    </location>
</feature>
<evidence type="ECO:0000313" key="4">
    <source>
        <dbReference type="EMBL" id="MEJ8476153.1"/>
    </source>
</evidence>
<evidence type="ECO:0000313" key="5">
    <source>
        <dbReference type="Proteomes" id="UP001385499"/>
    </source>
</evidence>
<gene>
    <name evidence="4" type="ORF">V6575_18835</name>
</gene>
<protein>
    <submittedName>
        <fullName evidence="4">GumC family protein</fullName>
    </submittedName>
</protein>
<feature type="coiled-coil region" evidence="1">
    <location>
        <begin position="368"/>
        <end position="402"/>
    </location>
</feature>
<keyword evidence="3" id="KW-0812">Transmembrane</keyword>
<dbReference type="InterPro" id="IPR050445">
    <property type="entry name" value="Bact_polysacc_biosynth/exp"/>
</dbReference>
<keyword evidence="3" id="KW-1133">Transmembrane helix</keyword>
<name>A0ABU8TPQ3_9HYPH</name>
<keyword evidence="5" id="KW-1185">Reference proteome</keyword>
<dbReference type="PANTHER" id="PTHR32309:SF13">
    <property type="entry name" value="FERRIC ENTEROBACTIN TRANSPORT PROTEIN FEPE"/>
    <property type="match status" value="1"/>
</dbReference>
<reference evidence="4 5" key="1">
    <citation type="submission" date="2024-02" db="EMBL/GenBank/DDBJ databases">
        <title>Roseibium algae sp. nov., isolated from marine alga (Grateloupia sp.), showing potential in myo-inositol conversion.</title>
        <authorList>
            <person name="Wang Y."/>
        </authorList>
    </citation>
    <scope>NUCLEOTIDE SEQUENCE [LARGE SCALE GENOMIC DNA]</scope>
    <source>
        <strain evidence="4 5">H3510</strain>
    </source>
</reference>
<dbReference type="Proteomes" id="UP001385499">
    <property type="component" value="Unassembled WGS sequence"/>
</dbReference>
<keyword evidence="3" id="KW-0472">Membrane</keyword>
<dbReference type="EMBL" id="JBAKIA010000015">
    <property type="protein sequence ID" value="MEJ8476153.1"/>
    <property type="molecule type" value="Genomic_DNA"/>
</dbReference>
<feature type="transmembrane region" description="Helical" evidence="3">
    <location>
        <begin position="30"/>
        <end position="49"/>
    </location>
</feature>
<feature type="transmembrane region" description="Helical" evidence="3">
    <location>
        <begin position="436"/>
        <end position="457"/>
    </location>
</feature>
<keyword evidence="1" id="KW-0175">Coiled coil</keyword>
<comment type="caution">
    <text evidence="4">The sequence shown here is derived from an EMBL/GenBank/DDBJ whole genome shotgun (WGS) entry which is preliminary data.</text>
</comment>
<evidence type="ECO:0000256" key="1">
    <source>
        <dbReference type="SAM" id="Coils"/>
    </source>
</evidence>
<dbReference type="PANTHER" id="PTHR32309">
    <property type="entry name" value="TYROSINE-PROTEIN KINASE"/>
    <property type="match status" value="1"/>
</dbReference>
<organism evidence="4 5">
    <name type="scientific">Roseibium algae</name>
    <dbReference type="NCBI Taxonomy" id="3123038"/>
    <lineage>
        <taxon>Bacteria</taxon>
        <taxon>Pseudomonadati</taxon>
        <taxon>Pseudomonadota</taxon>
        <taxon>Alphaproteobacteria</taxon>
        <taxon>Hyphomicrobiales</taxon>
        <taxon>Stappiaceae</taxon>
        <taxon>Roseibium</taxon>
    </lineage>
</organism>